<dbReference type="GeneID" id="13884457"/>
<name>H2AX90_KAZAF</name>
<keyword evidence="4" id="KW-1185">Reference proteome</keyword>
<sequence length="452" mass="52414">MSQENNKQSYIFKDCTPLLKDSLTIQDSSSAYKQLEQVTQSFHCHNVKSSGLSNRLIAPESIDIFKANDAFEFSSYQPYNHPIDVFSDYVSTKSSRKRGKFQTQTFTITNAYNGRTQDVILKKPETENNSFNSNDVTNTDVEDVAEMERKQSDLFMGLMTDSYQQRSVANFNYVDESFEIKTPDETDFLFSPASSASSKSIVSSKFVPFESEAFVKLESPERNWISNGSLTTHDKLDDLSKQLQAEIRRLNSKKISEVSTNKIAKNKLITPPTTPSHMTLVEQLKSDKPLLQAISNTHKRGSYRCAHCPIMFSTVFEYASHLDKYEIRREFKCPFALCPWKILGLPRRSDLRRHCAIQHKHELPDDLKEYLNLKEGTYPSMDCPNKYCSRTFYRKDAYNRHVNVVHDNYDSRFNKRLQKLLQNCPTFESENTKIKYIRKMLNVKKKKKQQEV</sequence>
<dbReference type="InParanoid" id="H2AX90"/>
<accession>H2AX90</accession>
<dbReference type="InterPro" id="IPR013087">
    <property type="entry name" value="Znf_C2H2_type"/>
</dbReference>
<evidence type="ECO:0000256" key="1">
    <source>
        <dbReference type="PROSITE-ProRule" id="PRU00042"/>
    </source>
</evidence>
<keyword evidence="1" id="KW-0862">Zinc</keyword>
<dbReference type="SMART" id="SM00355">
    <property type="entry name" value="ZnF_C2H2"/>
    <property type="match status" value="3"/>
</dbReference>
<dbReference type="Proteomes" id="UP000005220">
    <property type="component" value="Chromosome 6"/>
</dbReference>
<dbReference type="EMBL" id="HE650826">
    <property type="protein sequence ID" value="CCF58990.1"/>
    <property type="molecule type" value="Genomic_DNA"/>
</dbReference>
<dbReference type="eggNOG" id="KOG1721">
    <property type="taxonomic scope" value="Eukaryota"/>
</dbReference>
<dbReference type="PROSITE" id="PS50157">
    <property type="entry name" value="ZINC_FINGER_C2H2_2"/>
    <property type="match status" value="1"/>
</dbReference>
<dbReference type="KEGG" id="kaf:KAFR_0F03940"/>
<evidence type="ECO:0000313" key="3">
    <source>
        <dbReference type="EMBL" id="CCF58990.1"/>
    </source>
</evidence>
<dbReference type="STRING" id="1071382.H2AX90"/>
<dbReference type="AlphaFoldDB" id="H2AX90"/>
<keyword evidence="1" id="KW-0863">Zinc-finger</keyword>
<keyword evidence="1" id="KW-0479">Metal-binding</keyword>
<dbReference type="PROSITE" id="PS00028">
    <property type="entry name" value="ZINC_FINGER_C2H2_1"/>
    <property type="match status" value="1"/>
</dbReference>
<dbReference type="HOGENOM" id="CLU_605595_0_0_1"/>
<gene>
    <name evidence="3" type="primary">KAFR0F03940</name>
    <name evidence="3" type="ORF">KAFR_0F03940</name>
</gene>
<evidence type="ECO:0000259" key="2">
    <source>
        <dbReference type="PROSITE" id="PS50157"/>
    </source>
</evidence>
<protein>
    <recommendedName>
        <fullName evidence="2">C2H2-type domain-containing protein</fullName>
    </recommendedName>
</protein>
<dbReference type="RefSeq" id="XP_003958125.1">
    <property type="nucleotide sequence ID" value="XM_003958076.1"/>
</dbReference>
<evidence type="ECO:0000313" key="4">
    <source>
        <dbReference type="Proteomes" id="UP000005220"/>
    </source>
</evidence>
<proteinExistence type="predicted"/>
<reference evidence="3 4" key="1">
    <citation type="journal article" date="2011" name="Proc. Natl. Acad. Sci. U.S.A.">
        <title>Evolutionary erosion of yeast sex chromosomes by mating-type switching accidents.</title>
        <authorList>
            <person name="Gordon J.L."/>
            <person name="Armisen D."/>
            <person name="Proux-Wera E."/>
            <person name="Oheigeartaigh S.S."/>
            <person name="Byrne K.P."/>
            <person name="Wolfe K.H."/>
        </authorList>
    </citation>
    <scope>NUCLEOTIDE SEQUENCE [LARGE SCALE GENOMIC DNA]</scope>
    <source>
        <strain evidence="4">ATCC 22294 / BCRC 22015 / CBS 2517 / CECT 1963 / NBRC 1671 / NRRL Y-8276</strain>
    </source>
</reference>
<feature type="domain" description="C2H2-type" evidence="2">
    <location>
        <begin position="381"/>
        <end position="411"/>
    </location>
</feature>
<organism evidence="3 4">
    <name type="scientific">Kazachstania africana (strain ATCC 22294 / BCRC 22015 / CBS 2517 / CECT 1963 / NBRC 1671 / NRRL Y-8276)</name>
    <name type="common">Yeast</name>
    <name type="synonym">Kluyveromyces africanus</name>
    <dbReference type="NCBI Taxonomy" id="1071382"/>
    <lineage>
        <taxon>Eukaryota</taxon>
        <taxon>Fungi</taxon>
        <taxon>Dikarya</taxon>
        <taxon>Ascomycota</taxon>
        <taxon>Saccharomycotina</taxon>
        <taxon>Saccharomycetes</taxon>
        <taxon>Saccharomycetales</taxon>
        <taxon>Saccharomycetaceae</taxon>
        <taxon>Kazachstania</taxon>
    </lineage>
</organism>
<dbReference type="GO" id="GO:0008270">
    <property type="term" value="F:zinc ion binding"/>
    <property type="evidence" value="ECO:0007669"/>
    <property type="project" value="UniProtKB-KW"/>
</dbReference>
<dbReference type="OrthoDB" id="6910977at2759"/>